<organism evidence="2">
    <name type="scientific">Fopius arisanus</name>
    <dbReference type="NCBI Taxonomy" id="64838"/>
    <lineage>
        <taxon>Eukaryota</taxon>
        <taxon>Metazoa</taxon>
        <taxon>Ecdysozoa</taxon>
        <taxon>Arthropoda</taxon>
        <taxon>Hexapoda</taxon>
        <taxon>Insecta</taxon>
        <taxon>Pterygota</taxon>
        <taxon>Neoptera</taxon>
        <taxon>Endopterygota</taxon>
        <taxon>Hymenoptera</taxon>
        <taxon>Apocrita</taxon>
        <taxon>Ichneumonoidea</taxon>
        <taxon>Braconidae</taxon>
        <taxon>Opiinae</taxon>
        <taxon>Fopius</taxon>
    </lineage>
</organism>
<dbReference type="RefSeq" id="XP_011304070.1">
    <property type="nucleotide sequence ID" value="XM_011305768.1"/>
</dbReference>
<feature type="chain" id="PRO_5044541611" evidence="1">
    <location>
        <begin position="22"/>
        <end position="202"/>
    </location>
</feature>
<accession>A0A9R1T7A6</accession>
<evidence type="ECO:0000256" key="1">
    <source>
        <dbReference type="SAM" id="SignalP"/>
    </source>
</evidence>
<sequence>MRAGETILLALVACVLHKTFGHDRGNVAMSPVNGMKLLSRSSRTLLYPNPSTLLLIFGIGTPLQLDSESVIVGAFTKMVYTLPQNSTDFTESGVQFARNGQTRWTIYKILESTANSYGFEGKPCLLQAICELAAVPFDLRHGIFGQIIQTLLTPSSTIEPYDEYQDREYHAAESLGKHVGENCHALYPECHTSALDVFSTIG</sequence>
<name>A0A0C9R517_9HYME</name>
<evidence type="ECO:0000313" key="2">
    <source>
        <dbReference type="EMBL" id="JAG72822.1"/>
    </source>
</evidence>
<dbReference type="GeneID" id="105267126"/>
<evidence type="ECO:0000313" key="4">
    <source>
        <dbReference type="RefSeq" id="XP_011304070.1"/>
    </source>
</evidence>
<gene>
    <name evidence="2" type="primary">metE_0</name>
    <name evidence="4" type="synonym">LOC105267126</name>
    <name evidence="2" type="ORF">g.71141</name>
</gene>
<dbReference type="EMBL" id="GBYB01003055">
    <property type="protein sequence ID" value="JAG72822.1"/>
    <property type="molecule type" value="Transcribed_RNA"/>
</dbReference>
<evidence type="ECO:0000313" key="3">
    <source>
        <dbReference type="Proteomes" id="UP000694866"/>
    </source>
</evidence>
<dbReference type="PANTHER" id="PTHR21398:SF21">
    <property type="entry name" value="AGAP004005-PA"/>
    <property type="match status" value="1"/>
</dbReference>
<dbReference type="Proteomes" id="UP000694866">
    <property type="component" value="Unplaced"/>
</dbReference>
<dbReference type="PANTHER" id="PTHR21398">
    <property type="entry name" value="AGAP007094-PA"/>
    <property type="match status" value="1"/>
</dbReference>
<protein>
    <submittedName>
        <fullName evidence="2">MetE_0 protein</fullName>
    </submittedName>
</protein>
<dbReference type="OrthoDB" id="8186940at2759"/>
<dbReference type="Pfam" id="PF07841">
    <property type="entry name" value="DM4_12"/>
    <property type="match status" value="1"/>
</dbReference>
<dbReference type="AlphaFoldDB" id="A0A0C9R517"/>
<feature type="signal peptide" evidence="1">
    <location>
        <begin position="1"/>
        <end position="21"/>
    </location>
</feature>
<reference evidence="2" key="1">
    <citation type="submission" date="2015-01" db="EMBL/GenBank/DDBJ databases">
        <title>Transcriptome Assembly of Fopius arisanus.</title>
        <authorList>
            <person name="Geib S."/>
        </authorList>
    </citation>
    <scope>NUCLEOTIDE SEQUENCE</scope>
</reference>
<proteinExistence type="predicted"/>
<accession>A0A0C9R517</accession>
<keyword evidence="3" id="KW-1185">Reference proteome</keyword>
<keyword evidence="1" id="KW-0732">Signal</keyword>
<dbReference type="KEGG" id="fas:105267126"/>
<dbReference type="SMART" id="SM00718">
    <property type="entry name" value="DM4_12"/>
    <property type="match status" value="1"/>
</dbReference>
<dbReference type="InterPro" id="IPR006631">
    <property type="entry name" value="DM4_12"/>
</dbReference>
<reference evidence="4" key="2">
    <citation type="submission" date="2025-04" db="UniProtKB">
        <authorList>
            <consortium name="RefSeq"/>
        </authorList>
    </citation>
    <scope>IDENTIFICATION</scope>
    <source>
        <strain evidence="4">USDA-PBARC FA_bdor</strain>
        <tissue evidence="4">Whole organism</tissue>
    </source>
</reference>